<dbReference type="EMBL" id="CAJJDP010000091">
    <property type="protein sequence ID" value="CAD8188153.1"/>
    <property type="molecule type" value="Genomic_DNA"/>
</dbReference>
<keyword evidence="2" id="KW-1185">Reference proteome</keyword>
<proteinExistence type="predicted"/>
<evidence type="ECO:0000313" key="1">
    <source>
        <dbReference type="EMBL" id="CAD8188153.1"/>
    </source>
</evidence>
<comment type="caution">
    <text evidence="1">The sequence shown here is derived from an EMBL/GenBank/DDBJ whole genome shotgun (WGS) entry which is preliminary data.</text>
</comment>
<organism evidence="1 2">
    <name type="scientific">Paramecium octaurelia</name>
    <dbReference type="NCBI Taxonomy" id="43137"/>
    <lineage>
        <taxon>Eukaryota</taxon>
        <taxon>Sar</taxon>
        <taxon>Alveolata</taxon>
        <taxon>Ciliophora</taxon>
        <taxon>Intramacronucleata</taxon>
        <taxon>Oligohymenophorea</taxon>
        <taxon>Peniculida</taxon>
        <taxon>Parameciidae</taxon>
        <taxon>Paramecium</taxon>
    </lineage>
</organism>
<name>A0A8S1WFS5_PAROT</name>
<accession>A0A8S1WFS5</accession>
<gene>
    <name evidence="1" type="ORF">POCTA_138.1.T0920053</name>
</gene>
<sequence>MYTNIELEKNDKKINLNAIILKDHPNFIEITTLIRLQSLINSNRKKPV</sequence>
<protein>
    <submittedName>
        <fullName evidence="1">Uncharacterized protein</fullName>
    </submittedName>
</protein>
<dbReference type="AlphaFoldDB" id="A0A8S1WFS5"/>
<evidence type="ECO:0000313" key="2">
    <source>
        <dbReference type="Proteomes" id="UP000683925"/>
    </source>
</evidence>
<reference evidence="1" key="1">
    <citation type="submission" date="2021-01" db="EMBL/GenBank/DDBJ databases">
        <authorList>
            <consortium name="Genoscope - CEA"/>
            <person name="William W."/>
        </authorList>
    </citation>
    <scope>NUCLEOTIDE SEQUENCE</scope>
</reference>
<dbReference type="Proteomes" id="UP000683925">
    <property type="component" value="Unassembled WGS sequence"/>
</dbReference>